<dbReference type="AlphaFoldDB" id="A0AAV4FSZ4"/>
<sequence>MVRGLTSRSTRSIPHGERVDIEKHQVSSVFLYTDRLCGLAVRHSLRDREAYGSMSSRVKPRTLRLIRLVSGIMDLVPSLVGPVSG</sequence>
<evidence type="ECO:0000313" key="2">
    <source>
        <dbReference type="Proteomes" id="UP000762676"/>
    </source>
</evidence>
<evidence type="ECO:0000313" key="1">
    <source>
        <dbReference type="EMBL" id="GFR75335.1"/>
    </source>
</evidence>
<name>A0AAV4FSZ4_9GAST</name>
<reference evidence="1 2" key="1">
    <citation type="journal article" date="2021" name="Elife">
        <title>Chloroplast acquisition without the gene transfer in kleptoplastic sea slugs, Plakobranchus ocellatus.</title>
        <authorList>
            <person name="Maeda T."/>
            <person name="Takahashi S."/>
            <person name="Yoshida T."/>
            <person name="Shimamura S."/>
            <person name="Takaki Y."/>
            <person name="Nagai Y."/>
            <person name="Toyoda A."/>
            <person name="Suzuki Y."/>
            <person name="Arimoto A."/>
            <person name="Ishii H."/>
            <person name="Satoh N."/>
            <person name="Nishiyama T."/>
            <person name="Hasebe M."/>
            <person name="Maruyama T."/>
            <person name="Minagawa J."/>
            <person name="Obokata J."/>
            <person name="Shigenobu S."/>
        </authorList>
    </citation>
    <scope>NUCLEOTIDE SEQUENCE [LARGE SCALE GENOMIC DNA]</scope>
</reference>
<dbReference type="Proteomes" id="UP000762676">
    <property type="component" value="Unassembled WGS sequence"/>
</dbReference>
<gene>
    <name evidence="1" type="ORF">ElyMa_000452500</name>
</gene>
<keyword evidence="2" id="KW-1185">Reference proteome</keyword>
<comment type="caution">
    <text evidence="1">The sequence shown here is derived from an EMBL/GenBank/DDBJ whole genome shotgun (WGS) entry which is preliminary data.</text>
</comment>
<dbReference type="EMBL" id="BMAT01000899">
    <property type="protein sequence ID" value="GFR75335.1"/>
    <property type="molecule type" value="Genomic_DNA"/>
</dbReference>
<proteinExistence type="predicted"/>
<organism evidence="1 2">
    <name type="scientific">Elysia marginata</name>
    <dbReference type="NCBI Taxonomy" id="1093978"/>
    <lineage>
        <taxon>Eukaryota</taxon>
        <taxon>Metazoa</taxon>
        <taxon>Spiralia</taxon>
        <taxon>Lophotrochozoa</taxon>
        <taxon>Mollusca</taxon>
        <taxon>Gastropoda</taxon>
        <taxon>Heterobranchia</taxon>
        <taxon>Euthyneura</taxon>
        <taxon>Panpulmonata</taxon>
        <taxon>Sacoglossa</taxon>
        <taxon>Placobranchoidea</taxon>
        <taxon>Plakobranchidae</taxon>
        <taxon>Elysia</taxon>
    </lineage>
</organism>
<accession>A0AAV4FSZ4</accession>
<protein>
    <submittedName>
        <fullName evidence="1">Uncharacterized protein</fullName>
    </submittedName>
</protein>